<dbReference type="PRINTS" id="PR00773">
    <property type="entry name" value="GRPEPROTEIN"/>
</dbReference>
<evidence type="ECO:0000256" key="4">
    <source>
        <dbReference type="RuleBase" id="RU004478"/>
    </source>
</evidence>
<dbReference type="Gene3D" id="2.30.22.10">
    <property type="entry name" value="Head domain of nucleotide exchange factor GrpE"/>
    <property type="match status" value="1"/>
</dbReference>
<comment type="subunit">
    <text evidence="3">Homodimer.</text>
</comment>
<dbReference type="Gene3D" id="3.90.20.20">
    <property type="match status" value="1"/>
</dbReference>
<proteinExistence type="inferred from homology"/>
<comment type="caution">
    <text evidence="5">The sequence shown here is derived from an EMBL/GenBank/DDBJ whole genome shotgun (WGS) entry which is preliminary data.</text>
</comment>
<comment type="function">
    <text evidence="3">Participates actively in the response to hyperosmotic and heat shock by preventing the aggregation of stress-denatured proteins, in association with DnaK and GrpE. It is the nucleotide exchange factor for DnaK and may function as a thermosensor. Unfolded proteins bind initially to DnaJ; upon interaction with the DnaJ-bound protein, DnaK hydrolyzes its bound ATP, resulting in the formation of a stable complex. GrpE releases ADP from DnaK; ATP binding to DnaK triggers the release of the substrate protein, thus completing the reaction cycle. Several rounds of ATP-dependent interactions between DnaJ, DnaK and GrpE are required for fully efficient folding.</text>
</comment>
<dbReference type="CDD" id="cd00446">
    <property type="entry name" value="GrpE"/>
    <property type="match status" value="1"/>
</dbReference>
<evidence type="ECO:0000256" key="3">
    <source>
        <dbReference type="HAMAP-Rule" id="MF_01151"/>
    </source>
</evidence>
<dbReference type="InterPro" id="IPR000740">
    <property type="entry name" value="GrpE"/>
</dbReference>
<dbReference type="EMBL" id="MGHL01000006">
    <property type="protein sequence ID" value="OGM70126.1"/>
    <property type="molecule type" value="Genomic_DNA"/>
</dbReference>
<accession>A0A1F8C1B6</accession>
<dbReference type="HAMAP" id="MF_01151">
    <property type="entry name" value="GrpE"/>
    <property type="match status" value="1"/>
</dbReference>
<dbReference type="GO" id="GO:0042803">
    <property type="term" value="F:protein homodimerization activity"/>
    <property type="evidence" value="ECO:0007669"/>
    <property type="project" value="InterPro"/>
</dbReference>
<dbReference type="Pfam" id="PF01025">
    <property type="entry name" value="GrpE"/>
    <property type="match status" value="1"/>
</dbReference>
<evidence type="ECO:0000256" key="1">
    <source>
        <dbReference type="ARBA" id="ARBA00009054"/>
    </source>
</evidence>
<evidence type="ECO:0000313" key="6">
    <source>
        <dbReference type="Proteomes" id="UP000178429"/>
    </source>
</evidence>
<organism evidence="5 6">
    <name type="scientific">Candidatus Woesebacteria bacterium RIFCSPLOWO2_01_FULL_44_14</name>
    <dbReference type="NCBI Taxonomy" id="1802525"/>
    <lineage>
        <taxon>Bacteria</taxon>
        <taxon>Candidatus Woeseibacteriota</taxon>
    </lineage>
</organism>
<dbReference type="SUPFAM" id="SSF51064">
    <property type="entry name" value="Head domain of nucleotide exchange factor GrpE"/>
    <property type="match status" value="1"/>
</dbReference>
<reference evidence="5 6" key="1">
    <citation type="journal article" date="2016" name="Nat. Commun.">
        <title>Thousands of microbial genomes shed light on interconnected biogeochemical processes in an aquifer system.</title>
        <authorList>
            <person name="Anantharaman K."/>
            <person name="Brown C.T."/>
            <person name="Hug L.A."/>
            <person name="Sharon I."/>
            <person name="Castelle C.J."/>
            <person name="Probst A.J."/>
            <person name="Thomas B.C."/>
            <person name="Singh A."/>
            <person name="Wilkins M.J."/>
            <person name="Karaoz U."/>
            <person name="Brodie E.L."/>
            <person name="Williams K.H."/>
            <person name="Hubbard S.S."/>
            <person name="Banfield J.F."/>
        </authorList>
    </citation>
    <scope>NUCLEOTIDE SEQUENCE [LARGE SCALE GENOMIC DNA]</scope>
</reference>
<name>A0A1F8C1B6_9BACT</name>
<dbReference type="PANTHER" id="PTHR21237">
    <property type="entry name" value="GRPE PROTEIN"/>
    <property type="match status" value="1"/>
</dbReference>
<dbReference type="GO" id="GO:0051087">
    <property type="term" value="F:protein-folding chaperone binding"/>
    <property type="evidence" value="ECO:0007669"/>
    <property type="project" value="InterPro"/>
</dbReference>
<comment type="similarity">
    <text evidence="1 3 4">Belongs to the GrpE family.</text>
</comment>
<dbReference type="GO" id="GO:0005737">
    <property type="term" value="C:cytoplasm"/>
    <property type="evidence" value="ECO:0007669"/>
    <property type="project" value="UniProtKB-SubCell"/>
</dbReference>
<evidence type="ECO:0000256" key="2">
    <source>
        <dbReference type="ARBA" id="ARBA00023186"/>
    </source>
</evidence>
<dbReference type="GO" id="GO:0000774">
    <property type="term" value="F:adenyl-nucleotide exchange factor activity"/>
    <property type="evidence" value="ECO:0007669"/>
    <property type="project" value="InterPro"/>
</dbReference>
<dbReference type="PANTHER" id="PTHR21237:SF23">
    <property type="entry name" value="GRPE PROTEIN HOMOLOG, MITOCHONDRIAL"/>
    <property type="match status" value="1"/>
</dbReference>
<dbReference type="Proteomes" id="UP000178429">
    <property type="component" value="Unassembled WGS sequence"/>
</dbReference>
<keyword evidence="3" id="KW-0963">Cytoplasm</keyword>
<protein>
    <recommendedName>
        <fullName evidence="3">Protein GrpE</fullName>
    </recommendedName>
    <alternativeName>
        <fullName evidence="3">HSP-70 cofactor</fullName>
    </alternativeName>
</protein>
<gene>
    <name evidence="3" type="primary">grpE</name>
    <name evidence="5" type="ORF">A2975_03555</name>
</gene>
<evidence type="ECO:0000313" key="5">
    <source>
        <dbReference type="EMBL" id="OGM70126.1"/>
    </source>
</evidence>
<dbReference type="GO" id="GO:0051082">
    <property type="term" value="F:unfolded protein binding"/>
    <property type="evidence" value="ECO:0007669"/>
    <property type="project" value="TreeGrafter"/>
</dbReference>
<keyword evidence="3" id="KW-0346">Stress response</keyword>
<dbReference type="STRING" id="1802525.A2975_03555"/>
<keyword evidence="2 3" id="KW-0143">Chaperone</keyword>
<dbReference type="GO" id="GO:0006457">
    <property type="term" value="P:protein folding"/>
    <property type="evidence" value="ECO:0007669"/>
    <property type="project" value="InterPro"/>
</dbReference>
<sequence>MRKPKVDLKNQLARALADYDNLKKRTEIEKAQFRRLANLELVIRLLPVLDMLEQAQTHLADSGLAIAIKEFKDVLNQEGLVEIPTQPGDAFDEALHEAVEVEEGKDSGKIKEVLLTGWRVSEGPVVRHAKVRVTRSVILSEVEGSNK</sequence>
<dbReference type="SUPFAM" id="SSF58014">
    <property type="entry name" value="Coiled-coil domain of nucleotide exchange factor GrpE"/>
    <property type="match status" value="1"/>
</dbReference>
<comment type="subcellular location">
    <subcellularLocation>
        <location evidence="3">Cytoplasm</location>
    </subcellularLocation>
</comment>
<dbReference type="InterPro" id="IPR013805">
    <property type="entry name" value="GrpE_CC"/>
</dbReference>
<dbReference type="InterPro" id="IPR009012">
    <property type="entry name" value="GrpE_head"/>
</dbReference>
<dbReference type="AlphaFoldDB" id="A0A1F8C1B6"/>